<evidence type="ECO:0000256" key="1">
    <source>
        <dbReference type="SAM" id="MobiDB-lite"/>
    </source>
</evidence>
<feature type="compositionally biased region" description="Low complexity" evidence="1">
    <location>
        <begin position="42"/>
        <end position="53"/>
    </location>
</feature>
<organism evidence="2 3">
    <name type="scientific">Erysiphe pulchra</name>
    <dbReference type="NCBI Taxonomy" id="225359"/>
    <lineage>
        <taxon>Eukaryota</taxon>
        <taxon>Fungi</taxon>
        <taxon>Dikarya</taxon>
        <taxon>Ascomycota</taxon>
        <taxon>Pezizomycotina</taxon>
        <taxon>Leotiomycetes</taxon>
        <taxon>Erysiphales</taxon>
        <taxon>Erysiphaceae</taxon>
        <taxon>Erysiphe</taxon>
    </lineage>
</organism>
<reference evidence="2 3" key="1">
    <citation type="submission" date="2017-10" db="EMBL/GenBank/DDBJ databases">
        <title>Development of genomic resources for the powdery mildew, Erysiphe pulchra.</title>
        <authorList>
            <person name="Wadl P.A."/>
            <person name="Mack B.M."/>
            <person name="Moore G."/>
            <person name="Beltz S.B."/>
        </authorList>
    </citation>
    <scope>NUCLEOTIDE SEQUENCE [LARGE SCALE GENOMIC DNA]</scope>
    <source>
        <strain evidence="2">Cflorida</strain>
    </source>
</reference>
<gene>
    <name evidence="2" type="ORF">EPUL_005237</name>
</gene>
<feature type="region of interest" description="Disordered" evidence="1">
    <location>
        <begin position="1"/>
        <end position="83"/>
    </location>
</feature>
<name>A0A2S4PLG2_9PEZI</name>
<proteinExistence type="predicted"/>
<evidence type="ECO:0000313" key="2">
    <source>
        <dbReference type="EMBL" id="POS82858.1"/>
    </source>
</evidence>
<feature type="compositionally biased region" description="Basic and acidic residues" evidence="1">
    <location>
        <begin position="184"/>
        <end position="207"/>
    </location>
</feature>
<dbReference type="Proteomes" id="UP000237438">
    <property type="component" value="Unassembled WGS sequence"/>
</dbReference>
<dbReference type="AlphaFoldDB" id="A0A2S4PLG2"/>
<feature type="compositionally biased region" description="Pro residues" evidence="1">
    <location>
        <begin position="23"/>
        <end position="41"/>
    </location>
</feature>
<accession>A0A2S4PLG2</accession>
<comment type="caution">
    <text evidence="2">The sequence shown here is derived from an EMBL/GenBank/DDBJ whole genome shotgun (WGS) entry which is preliminary data.</text>
</comment>
<feature type="region of interest" description="Disordered" evidence="1">
    <location>
        <begin position="158"/>
        <end position="207"/>
    </location>
</feature>
<sequence>MTDSMNISDENQALSTDTSNKPTPIPPTPNSFPPIAPPTPPSNSQLLNSTTSSRKILKLAIPIKRPIPERPQQKNKNRSDVANAFLPRELAEIERPNFAAVANSPNPPKIPSHSKLTKGSGSGSGRGKNVEKNIPVPIPQIPRPLQTSQNAWVTIARNGQKKARVTPNNNIHITPVSKIRPQKSNKEKSPATPTDKRLFLRLPQEHE</sequence>
<dbReference type="EMBL" id="PEDP01002177">
    <property type="protein sequence ID" value="POS82858.1"/>
    <property type="molecule type" value="Genomic_DNA"/>
</dbReference>
<feature type="region of interest" description="Disordered" evidence="1">
    <location>
        <begin position="97"/>
        <end position="145"/>
    </location>
</feature>
<keyword evidence="3" id="KW-1185">Reference proteome</keyword>
<protein>
    <submittedName>
        <fullName evidence="2">Uncharacterized protein</fullName>
    </submittedName>
</protein>
<feature type="compositionally biased region" description="Polar residues" evidence="1">
    <location>
        <begin position="1"/>
        <end position="17"/>
    </location>
</feature>
<evidence type="ECO:0000313" key="3">
    <source>
        <dbReference type="Proteomes" id="UP000237438"/>
    </source>
</evidence>